<evidence type="ECO:0000256" key="4">
    <source>
        <dbReference type="PROSITE-ProRule" id="PRU00221"/>
    </source>
</evidence>
<evidence type="ECO:0000256" key="3">
    <source>
        <dbReference type="ARBA" id="ARBA00038344"/>
    </source>
</evidence>
<dbReference type="SUPFAM" id="SSF50978">
    <property type="entry name" value="WD40 repeat-like"/>
    <property type="match status" value="1"/>
</dbReference>
<evidence type="ECO:0000256" key="2">
    <source>
        <dbReference type="ARBA" id="ARBA00022786"/>
    </source>
</evidence>
<evidence type="ECO:0000313" key="7">
    <source>
        <dbReference type="Proteomes" id="UP001217417"/>
    </source>
</evidence>
<feature type="region of interest" description="Disordered" evidence="5">
    <location>
        <begin position="1"/>
        <end position="24"/>
    </location>
</feature>
<keyword evidence="7" id="KW-1185">Reference proteome</keyword>
<dbReference type="SMART" id="SM00320">
    <property type="entry name" value="WD40"/>
    <property type="match status" value="4"/>
</dbReference>
<dbReference type="Proteomes" id="UP001217417">
    <property type="component" value="Unassembled WGS sequence"/>
</dbReference>
<sequence length="576" mass="63178">MFSSPLHPNYPLGTVSSNRSRSRREVQTALGIGITTIDKENCDGGRQKTHLAGGTPESPLGDITESSFLNARYRNEQSSTPKQLLTPDPTPPLKRHKKTRSPLEVNYSNSLISSAVLQPGTALTPSSLPLRLFVREISLRPFGSRRFYSRADFSKYELQTYYSTAVDDAYAIQESTGLRHSIPFSVTSCRHHAVSAVGGEDGIVHVLDTDAAGPAFQLPIMKLACHDNAIFDLSFSPTDTHLATASGDQTARIFDLQRQQCTSILRPCDAHSVKQVKFVDTPSSRNPAIIATSTRGGTISLFDTRVRKGGSAEIYPVAQIMRAQNPEKGRRATRSTPARSVTSLEFLDDTTLLSAGEASGSCRMWDLRKASLERKYLQPYAQTVGGDKDHGVTSIAVDFAGARLWTMSKSGGLFAYPLTGRDQCEPMECVRDPRLKVDSFYVKMSVASEEAIQNAGLNGRYIACGSSENAVVVVPLSGPGCDDLIYMPSPRSKGSQYEQKKVAVALVNGHSKEVTGVSWTCNGEIMSIGDDMLVRRWLPHRDPSKSERIREAMIPRRDRDEIIPEDEMDGYAVYDG</sequence>
<feature type="region of interest" description="Disordered" evidence="5">
    <location>
        <begin position="41"/>
        <end position="62"/>
    </location>
</feature>
<organism evidence="6 7">
    <name type="scientific">Lipomyces tetrasporus</name>
    <dbReference type="NCBI Taxonomy" id="54092"/>
    <lineage>
        <taxon>Eukaryota</taxon>
        <taxon>Fungi</taxon>
        <taxon>Dikarya</taxon>
        <taxon>Ascomycota</taxon>
        <taxon>Saccharomycotina</taxon>
        <taxon>Lipomycetes</taxon>
        <taxon>Lipomycetales</taxon>
        <taxon>Lipomycetaceae</taxon>
        <taxon>Lipomyces</taxon>
    </lineage>
</organism>
<keyword evidence="2" id="KW-0833">Ubl conjugation pathway</keyword>
<dbReference type="PROSITE" id="PS50082">
    <property type="entry name" value="WD_REPEATS_2"/>
    <property type="match status" value="1"/>
</dbReference>
<feature type="region of interest" description="Disordered" evidence="5">
    <location>
        <begin position="75"/>
        <end position="102"/>
    </location>
</feature>
<dbReference type="InterPro" id="IPR001680">
    <property type="entry name" value="WD40_rpt"/>
</dbReference>
<name>A0AAD7QU36_9ASCO</name>
<dbReference type="PANTHER" id="PTHR22852">
    <property type="entry name" value="LETHAL 2 DENTICLELESS PROTEIN RETINOIC ACID-REGULATED NUCLEAR MATRIX-ASSOCIATED PROTEIN"/>
    <property type="match status" value="1"/>
</dbReference>
<evidence type="ECO:0000256" key="1">
    <source>
        <dbReference type="ARBA" id="ARBA00004906"/>
    </source>
</evidence>
<reference evidence="6" key="1">
    <citation type="submission" date="2023-03" db="EMBL/GenBank/DDBJ databases">
        <title>Near-Complete genome sequence of Lipomyces tetrasporous NRRL Y-64009, an oleaginous yeast capable of growing on lignocellulosic hydrolysates.</title>
        <authorList>
            <consortium name="Lawrence Berkeley National Laboratory"/>
            <person name="Jagtap S.S."/>
            <person name="Liu J.-J."/>
            <person name="Walukiewicz H.E."/>
            <person name="Pangilinan J."/>
            <person name="Lipzen A."/>
            <person name="Ahrendt S."/>
            <person name="Koriabine M."/>
            <person name="Cobaugh K."/>
            <person name="Salamov A."/>
            <person name="Yoshinaga Y."/>
            <person name="Ng V."/>
            <person name="Daum C."/>
            <person name="Grigoriev I.V."/>
            <person name="Slininger P.J."/>
            <person name="Dien B.S."/>
            <person name="Jin Y.-S."/>
            <person name="Rao C.V."/>
        </authorList>
    </citation>
    <scope>NUCLEOTIDE SEQUENCE</scope>
    <source>
        <strain evidence="6">NRRL Y-64009</strain>
    </source>
</reference>
<comment type="similarity">
    <text evidence="3">Belongs to the WD repeat cdt2 family.</text>
</comment>
<keyword evidence="4" id="KW-0853">WD repeat</keyword>
<dbReference type="GO" id="GO:0043161">
    <property type="term" value="P:proteasome-mediated ubiquitin-dependent protein catabolic process"/>
    <property type="evidence" value="ECO:0007669"/>
    <property type="project" value="TreeGrafter"/>
</dbReference>
<feature type="repeat" description="WD" evidence="4">
    <location>
        <begin position="223"/>
        <end position="264"/>
    </location>
</feature>
<dbReference type="EMBL" id="JARPMG010000004">
    <property type="protein sequence ID" value="KAJ8101415.1"/>
    <property type="molecule type" value="Genomic_DNA"/>
</dbReference>
<gene>
    <name evidence="6" type="ORF">POJ06DRAFT_237540</name>
</gene>
<dbReference type="Pfam" id="PF00400">
    <property type="entry name" value="WD40"/>
    <property type="match status" value="3"/>
</dbReference>
<dbReference type="RefSeq" id="XP_056044865.1">
    <property type="nucleotide sequence ID" value="XM_056185957.1"/>
</dbReference>
<dbReference type="GO" id="GO:0005634">
    <property type="term" value="C:nucleus"/>
    <property type="evidence" value="ECO:0007669"/>
    <property type="project" value="TreeGrafter"/>
</dbReference>
<protein>
    <submittedName>
        <fullName evidence="6">WD40-repeat-containing domain protein</fullName>
    </submittedName>
</protein>
<dbReference type="InterPro" id="IPR015943">
    <property type="entry name" value="WD40/YVTN_repeat-like_dom_sf"/>
</dbReference>
<comment type="pathway">
    <text evidence="1">Protein modification; protein ubiquitination.</text>
</comment>
<dbReference type="GO" id="GO:0030674">
    <property type="term" value="F:protein-macromolecule adaptor activity"/>
    <property type="evidence" value="ECO:0007669"/>
    <property type="project" value="TreeGrafter"/>
</dbReference>
<dbReference type="GeneID" id="80881123"/>
<proteinExistence type="inferred from homology"/>
<dbReference type="AlphaFoldDB" id="A0AAD7QU36"/>
<dbReference type="PANTHER" id="PTHR22852:SF0">
    <property type="entry name" value="DENTICLELESS PROTEIN HOMOLOG"/>
    <property type="match status" value="1"/>
</dbReference>
<evidence type="ECO:0000256" key="5">
    <source>
        <dbReference type="SAM" id="MobiDB-lite"/>
    </source>
</evidence>
<dbReference type="PROSITE" id="PS50294">
    <property type="entry name" value="WD_REPEATS_REGION"/>
    <property type="match status" value="1"/>
</dbReference>
<comment type="caution">
    <text evidence="6">The sequence shown here is derived from an EMBL/GenBank/DDBJ whole genome shotgun (WGS) entry which is preliminary data.</text>
</comment>
<dbReference type="InterPro" id="IPR036322">
    <property type="entry name" value="WD40_repeat_dom_sf"/>
</dbReference>
<dbReference type="Gene3D" id="2.130.10.10">
    <property type="entry name" value="YVTN repeat-like/Quinoprotein amine dehydrogenase"/>
    <property type="match status" value="2"/>
</dbReference>
<evidence type="ECO:0000313" key="6">
    <source>
        <dbReference type="EMBL" id="KAJ8101415.1"/>
    </source>
</evidence>
<accession>A0AAD7QU36</accession>
<dbReference type="InterPro" id="IPR051865">
    <property type="entry name" value="WD-repeat_CDT2_adapter"/>
</dbReference>